<keyword evidence="3" id="KW-1185">Reference proteome</keyword>
<protein>
    <submittedName>
        <fullName evidence="2">Uncharacterized protein</fullName>
    </submittedName>
</protein>
<keyword evidence="1" id="KW-0732">Signal</keyword>
<evidence type="ECO:0000256" key="1">
    <source>
        <dbReference type="SAM" id="SignalP"/>
    </source>
</evidence>
<reference evidence="2 3" key="1">
    <citation type="submission" date="2019-08" db="EMBL/GenBank/DDBJ databases">
        <authorList>
            <person name="Peeters C."/>
        </authorList>
    </citation>
    <scope>NUCLEOTIDE SEQUENCE [LARGE SCALE GENOMIC DNA]</scope>
    <source>
        <strain evidence="2 3">LMG 31116</strain>
    </source>
</reference>
<organism evidence="2 3">
    <name type="scientific">Pandoraea morbifera</name>
    <dbReference type="NCBI Taxonomy" id="2508300"/>
    <lineage>
        <taxon>Bacteria</taxon>
        <taxon>Pseudomonadati</taxon>
        <taxon>Pseudomonadota</taxon>
        <taxon>Betaproteobacteria</taxon>
        <taxon>Burkholderiales</taxon>
        <taxon>Burkholderiaceae</taxon>
        <taxon>Pandoraea</taxon>
    </lineage>
</organism>
<gene>
    <name evidence="2" type="ORF">PMO31116_04145</name>
</gene>
<dbReference type="RefSeq" id="WP_150568312.1">
    <property type="nucleotide sequence ID" value="NZ_CABPSD010000016.1"/>
</dbReference>
<sequence>MKKLMFLILAATSSVAGASEAYVFPPGQNQVGDIVPREKLIYVLYTKEKCALPVIHASDMRRADVFNRAEADVGCWGKTLSGDPNSVVIVDRFGNVTNSSTSSFALADVARDGSAKITRPSAGISDFRKRFPGVR</sequence>
<dbReference type="Proteomes" id="UP000368474">
    <property type="component" value="Unassembled WGS sequence"/>
</dbReference>
<accession>A0A5E4XZ48</accession>
<proteinExistence type="predicted"/>
<dbReference type="EMBL" id="CABPSD010000016">
    <property type="protein sequence ID" value="VVE41557.1"/>
    <property type="molecule type" value="Genomic_DNA"/>
</dbReference>
<evidence type="ECO:0000313" key="3">
    <source>
        <dbReference type="Proteomes" id="UP000368474"/>
    </source>
</evidence>
<feature type="signal peptide" evidence="1">
    <location>
        <begin position="1"/>
        <end position="18"/>
    </location>
</feature>
<evidence type="ECO:0000313" key="2">
    <source>
        <dbReference type="EMBL" id="VVE41557.1"/>
    </source>
</evidence>
<name>A0A5E4XZ48_9BURK</name>
<feature type="chain" id="PRO_5022793085" evidence="1">
    <location>
        <begin position="19"/>
        <end position="135"/>
    </location>
</feature>
<dbReference type="AlphaFoldDB" id="A0A5E4XZ48"/>